<dbReference type="SUPFAM" id="SSF56935">
    <property type="entry name" value="Porins"/>
    <property type="match status" value="1"/>
</dbReference>
<sequence length="690" mass="76295">MQAFAQQAKDEILVDPIVIEADQQSETATSPVKGYVAKQSATATKTGTAISETPRAISVISKKEIETRQAQTVMDALKYSPGIQPDLYGYDTRYDWFKVRGFAQQDIGLYRDGMQLRSSGYASFKQEAYGAERIELLRGPTSVLYGQNAPGGIVNVVSKRPHADMLNEVELQTGSFDHKQGAFDIGDKLVEDGSVLYRVTGLVKDSGTQTDMVDDKRIYLAPSLKWENDDTSLTLLTHYQEDDTGSANNWLPAVGTIFGAPNGAIPVDVFTGEPAFEGYKRIQYSLGYELSHDFTNDLTFRQNARYAFVDVDYKTIYGNGWADVNAGTLNRSLLRTDQNAHAITIDNQLETRFETGTVNHTLLTGLDYQHYIYDRYAAFGSASALNVYNPSYGGTLSALTTWYDDDVTLRQLGVYAQDQIEFDEHWVLTLGGRQDWSDEKKYDNANNGAESSKNDHAFSGQAGLVYKTELGLTPYISYSESFTPVASQGTQNFDPETGQQYEIGAKYEPESFDGLLTAALYDLRRQNVTTTDPDDTARKIQSGEVRSRGIELEATIEPFEGLVGKAAYSFNDAEVTKDNDGYQGKAPVGVPKHTASLWADYTLQSGTMSGFGFNGGVRYLGKQYADQSNTVEVPSTTLFDAGIHYEIEGYLLALNATNLTDERWVASCSGTNACYYGQGRTILATVKYRW</sequence>
<evidence type="ECO:0000313" key="18">
    <source>
        <dbReference type="EMBL" id="KEO55874.1"/>
    </source>
</evidence>
<comment type="similarity">
    <text evidence="2 14 15">Belongs to the TonB-dependent receptor family.</text>
</comment>
<reference evidence="18 19" key="1">
    <citation type="submission" date="2013-07" db="EMBL/GenBank/DDBJ databases">
        <title>Thalassospira permensis NBRC 106175 Genome Sequencing.</title>
        <authorList>
            <person name="Lai Q."/>
            <person name="Shao Z."/>
        </authorList>
    </citation>
    <scope>NUCLEOTIDE SEQUENCE [LARGE SCALE GENOMIC DNA]</scope>
    <source>
        <strain evidence="18 19">NBRC 106175</strain>
    </source>
</reference>
<dbReference type="InterPro" id="IPR036942">
    <property type="entry name" value="Beta-barrel_TonB_sf"/>
</dbReference>
<keyword evidence="8" id="KW-0408">Iron</keyword>
<dbReference type="Proteomes" id="UP000027463">
    <property type="component" value="Unassembled WGS sequence"/>
</dbReference>
<keyword evidence="12" id="KW-0675">Receptor</keyword>
<evidence type="ECO:0000256" key="4">
    <source>
        <dbReference type="ARBA" id="ARBA00022452"/>
    </source>
</evidence>
<protein>
    <recommendedName>
        <fullName evidence="20">TonB-dependent siderophore receptor</fullName>
    </recommendedName>
</protein>
<dbReference type="CDD" id="cd01347">
    <property type="entry name" value="ligand_gated_channel"/>
    <property type="match status" value="1"/>
</dbReference>
<feature type="domain" description="TonB-dependent receptor-like beta-barrel" evidence="16">
    <location>
        <begin position="225"/>
        <end position="659"/>
    </location>
</feature>
<accession>A0ABR4TMJ1</accession>
<dbReference type="EMBL" id="AUNC01000023">
    <property type="protein sequence ID" value="KEO55874.1"/>
    <property type="molecule type" value="Genomic_DNA"/>
</dbReference>
<evidence type="ECO:0000256" key="8">
    <source>
        <dbReference type="ARBA" id="ARBA00023004"/>
    </source>
</evidence>
<evidence type="ECO:0000313" key="19">
    <source>
        <dbReference type="Proteomes" id="UP000027463"/>
    </source>
</evidence>
<evidence type="ECO:0000259" key="16">
    <source>
        <dbReference type="Pfam" id="PF00593"/>
    </source>
</evidence>
<dbReference type="Gene3D" id="2.170.130.10">
    <property type="entry name" value="TonB-dependent receptor, plug domain"/>
    <property type="match status" value="1"/>
</dbReference>
<evidence type="ECO:0000256" key="13">
    <source>
        <dbReference type="ARBA" id="ARBA00023237"/>
    </source>
</evidence>
<dbReference type="InterPro" id="IPR039426">
    <property type="entry name" value="TonB-dep_rcpt-like"/>
</dbReference>
<evidence type="ECO:0000256" key="12">
    <source>
        <dbReference type="ARBA" id="ARBA00023170"/>
    </source>
</evidence>
<keyword evidence="3 14" id="KW-0813">Transport</keyword>
<keyword evidence="7" id="KW-0732">Signal</keyword>
<proteinExistence type="inferred from homology"/>
<evidence type="ECO:0000256" key="11">
    <source>
        <dbReference type="ARBA" id="ARBA00023136"/>
    </source>
</evidence>
<gene>
    <name evidence="18" type="ORF">SMB34_05515</name>
</gene>
<dbReference type="PANTHER" id="PTHR32552:SF68">
    <property type="entry name" value="FERRICHROME OUTER MEMBRANE TRANSPORTER_PHAGE RECEPTOR"/>
    <property type="match status" value="1"/>
</dbReference>
<evidence type="ECO:0000256" key="9">
    <source>
        <dbReference type="ARBA" id="ARBA00023065"/>
    </source>
</evidence>
<organism evidence="18 19">
    <name type="scientific">Thalassospira permensis NBRC 106175</name>
    <dbReference type="NCBI Taxonomy" id="1353532"/>
    <lineage>
        <taxon>Bacteria</taxon>
        <taxon>Pseudomonadati</taxon>
        <taxon>Pseudomonadota</taxon>
        <taxon>Alphaproteobacteria</taxon>
        <taxon>Rhodospirillales</taxon>
        <taxon>Thalassospiraceae</taxon>
        <taxon>Thalassospira</taxon>
    </lineage>
</organism>
<keyword evidence="13 14" id="KW-0998">Cell outer membrane</keyword>
<dbReference type="Gene3D" id="2.40.170.20">
    <property type="entry name" value="TonB-dependent receptor, beta-barrel domain"/>
    <property type="match status" value="1"/>
</dbReference>
<evidence type="ECO:0000256" key="10">
    <source>
        <dbReference type="ARBA" id="ARBA00023077"/>
    </source>
</evidence>
<name>A0ABR4TMJ1_9PROT</name>
<dbReference type="Pfam" id="PF07715">
    <property type="entry name" value="Plug"/>
    <property type="match status" value="1"/>
</dbReference>
<keyword evidence="11 14" id="KW-0472">Membrane</keyword>
<dbReference type="InterPro" id="IPR000531">
    <property type="entry name" value="Beta-barrel_TonB"/>
</dbReference>
<feature type="domain" description="TonB-dependent receptor plug" evidence="17">
    <location>
        <begin position="51"/>
        <end position="153"/>
    </location>
</feature>
<evidence type="ECO:0000256" key="1">
    <source>
        <dbReference type="ARBA" id="ARBA00004571"/>
    </source>
</evidence>
<evidence type="ECO:0000259" key="17">
    <source>
        <dbReference type="Pfam" id="PF07715"/>
    </source>
</evidence>
<dbReference type="Pfam" id="PF00593">
    <property type="entry name" value="TonB_dep_Rec_b-barrel"/>
    <property type="match status" value="1"/>
</dbReference>
<keyword evidence="10 15" id="KW-0798">TonB box</keyword>
<evidence type="ECO:0000256" key="7">
    <source>
        <dbReference type="ARBA" id="ARBA00022729"/>
    </source>
</evidence>
<evidence type="ECO:0000256" key="15">
    <source>
        <dbReference type="RuleBase" id="RU003357"/>
    </source>
</evidence>
<keyword evidence="9" id="KW-0406">Ion transport</keyword>
<dbReference type="InterPro" id="IPR037066">
    <property type="entry name" value="Plug_dom_sf"/>
</dbReference>
<comment type="subcellular location">
    <subcellularLocation>
        <location evidence="1 14">Cell outer membrane</location>
        <topology evidence="1 14">Multi-pass membrane protein</topology>
    </subcellularLocation>
</comment>
<comment type="caution">
    <text evidence="18">The sequence shown here is derived from an EMBL/GenBank/DDBJ whole genome shotgun (WGS) entry which is preliminary data.</text>
</comment>
<evidence type="ECO:0000256" key="14">
    <source>
        <dbReference type="PROSITE-ProRule" id="PRU01360"/>
    </source>
</evidence>
<dbReference type="InterPro" id="IPR012910">
    <property type="entry name" value="Plug_dom"/>
</dbReference>
<dbReference type="PANTHER" id="PTHR32552">
    <property type="entry name" value="FERRICHROME IRON RECEPTOR-RELATED"/>
    <property type="match status" value="1"/>
</dbReference>
<keyword evidence="6 14" id="KW-0812">Transmembrane</keyword>
<keyword evidence="19" id="KW-1185">Reference proteome</keyword>
<evidence type="ECO:0000256" key="5">
    <source>
        <dbReference type="ARBA" id="ARBA00022496"/>
    </source>
</evidence>
<evidence type="ECO:0000256" key="2">
    <source>
        <dbReference type="ARBA" id="ARBA00009810"/>
    </source>
</evidence>
<dbReference type="InterPro" id="IPR010105">
    <property type="entry name" value="TonB_sidphr_rcpt"/>
</dbReference>
<keyword evidence="4 14" id="KW-1134">Transmembrane beta strand</keyword>
<keyword evidence="5" id="KW-0410">Iron transport</keyword>
<evidence type="ECO:0008006" key="20">
    <source>
        <dbReference type="Google" id="ProtNLM"/>
    </source>
</evidence>
<dbReference type="NCBIfam" id="TIGR01783">
    <property type="entry name" value="TonB-siderophor"/>
    <property type="match status" value="1"/>
</dbReference>
<evidence type="ECO:0000256" key="6">
    <source>
        <dbReference type="ARBA" id="ARBA00022692"/>
    </source>
</evidence>
<dbReference type="PROSITE" id="PS52016">
    <property type="entry name" value="TONB_DEPENDENT_REC_3"/>
    <property type="match status" value="1"/>
</dbReference>
<evidence type="ECO:0000256" key="3">
    <source>
        <dbReference type="ARBA" id="ARBA00022448"/>
    </source>
</evidence>